<evidence type="ECO:0000313" key="4">
    <source>
        <dbReference type="EMBL" id="KAE9282114.1"/>
    </source>
</evidence>
<evidence type="ECO:0000256" key="1">
    <source>
        <dbReference type="SAM" id="SignalP"/>
    </source>
</evidence>
<keyword evidence="6" id="KW-1185">Reference proteome</keyword>
<organism evidence="2 5">
    <name type="scientific">Phytophthora rubi</name>
    <dbReference type="NCBI Taxonomy" id="129364"/>
    <lineage>
        <taxon>Eukaryota</taxon>
        <taxon>Sar</taxon>
        <taxon>Stramenopiles</taxon>
        <taxon>Oomycota</taxon>
        <taxon>Peronosporomycetes</taxon>
        <taxon>Peronosporales</taxon>
        <taxon>Peronosporaceae</taxon>
        <taxon>Phytophthora</taxon>
    </lineage>
</organism>
<dbReference type="Proteomes" id="UP000434957">
    <property type="component" value="Unassembled WGS sequence"/>
</dbReference>
<dbReference type="EMBL" id="QXFU01001565">
    <property type="protein sequence ID" value="KAE8999756.1"/>
    <property type="molecule type" value="Genomic_DNA"/>
</dbReference>
<evidence type="ECO:0000313" key="5">
    <source>
        <dbReference type="Proteomes" id="UP000429607"/>
    </source>
</evidence>
<accession>A0A6A3HV26</accession>
<sequence length="55" mass="5990">MPNFVMCHILWYLVNCISSYCRYVGTMLACIASRAPSLSIYIYPGPGLGAAKSSV</sequence>
<evidence type="ECO:0000313" key="6">
    <source>
        <dbReference type="Proteomes" id="UP000434957"/>
    </source>
</evidence>
<dbReference type="EMBL" id="QXFT01003855">
    <property type="protein sequence ID" value="KAE9282114.1"/>
    <property type="molecule type" value="Genomic_DNA"/>
</dbReference>
<evidence type="ECO:0000313" key="3">
    <source>
        <dbReference type="EMBL" id="KAE8999756.1"/>
    </source>
</evidence>
<dbReference type="AlphaFoldDB" id="A0A6A3HV26"/>
<keyword evidence="1" id="KW-0732">Signal</keyword>
<feature type="signal peptide" evidence="1">
    <location>
        <begin position="1"/>
        <end position="21"/>
    </location>
</feature>
<dbReference type="Proteomes" id="UP000429607">
    <property type="component" value="Unassembled WGS sequence"/>
</dbReference>
<name>A0A6A3HV26_9STRA</name>
<gene>
    <name evidence="2" type="ORF">PR001_g26183</name>
    <name evidence="3" type="ORF">PR002_g18371</name>
    <name evidence="4" type="ORF">PR003_g27490</name>
</gene>
<feature type="chain" id="PRO_5036164221" evidence="1">
    <location>
        <begin position="22"/>
        <end position="55"/>
    </location>
</feature>
<protein>
    <submittedName>
        <fullName evidence="2">Uncharacterized protein</fullName>
    </submittedName>
</protein>
<dbReference type="EMBL" id="QXFV01003794">
    <property type="protein sequence ID" value="KAE8973860.1"/>
    <property type="molecule type" value="Genomic_DNA"/>
</dbReference>
<comment type="caution">
    <text evidence="2">The sequence shown here is derived from an EMBL/GenBank/DDBJ whole genome shotgun (WGS) entry which is preliminary data.</text>
</comment>
<dbReference type="Proteomes" id="UP000435112">
    <property type="component" value="Unassembled WGS sequence"/>
</dbReference>
<evidence type="ECO:0000313" key="2">
    <source>
        <dbReference type="EMBL" id="KAE8973860.1"/>
    </source>
</evidence>
<proteinExistence type="predicted"/>
<reference evidence="5 7" key="1">
    <citation type="submission" date="2018-09" db="EMBL/GenBank/DDBJ databases">
        <title>Genomic investigation of the strawberry pathogen Phytophthora fragariae indicates pathogenicity is determined by transcriptional variation in three key races.</title>
        <authorList>
            <person name="Adams T.M."/>
            <person name="Armitage A.D."/>
            <person name="Sobczyk M.K."/>
            <person name="Bates H.J."/>
            <person name="Dunwell J.M."/>
            <person name="Nellist C.F."/>
            <person name="Harrison R.J."/>
        </authorList>
    </citation>
    <scope>NUCLEOTIDE SEQUENCE [LARGE SCALE GENOMIC DNA]</scope>
    <source>
        <strain evidence="2 5">SCRP249</strain>
        <strain evidence="3 7">SCRP324</strain>
        <strain evidence="4 6">SCRP333</strain>
    </source>
</reference>
<evidence type="ECO:0000313" key="7">
    <source>
        <dbReference type="Proteomes" id="UP000435112"/>
    </source>
</evidence>